<dbReference type="EMBL" id="GGEC01004876">
    <property type="protein sequence ID" value="MBW85359.1"/>
    <property type="molecule type" value="Transcribed_RNA"/>
</dbReference>
<evidence type="ECO:0000256" key="1">
    <source>
        <dbReference type="SAM" id="MobiDB-lite"/>
    </source>
</evidence>
<name>A0A2P2IVX6_RHIMU</name>
<evidence type="ECO:0000313" key="2">
    <source>
        <dbReference type="EMBL" id="MBW85359.1"/>
    </source>
</evidence>
<feature type="compositionally biased region" description="Polar residues" evidence="1">
    <location>
        <begin position="43"/>
        <end position="53"/>
    </location>
</feature>
<protein>
    <submittedName>
        <fullName evidence="2">Uncharacterized protein</fullName>
    </submittedName>
</protein>
<proteinExistence type="predicted"/>
<organism evidence="2">
    <name type="scientific">Rhizophora mucronata</name>
    <name type="common">Asiatic mangrove</name>
    <dbReference type="NCBI Taxonomy" id="61149"/>
    <lineage>
        <taxon>Eukaryota</taxon>
        <taxon>Viridiplantae</taxon>
        <taxon>Streptophyta</taxon>
        <taxon>Embryophyta</taxon>
        <taxon>Tracheophyta</taxon>
        <taxon>Spermatophyta</taxon>
        <taxon>Magnoliopsida</taxon>
        <taxon>eudicotyledons</taxon>
        <taxon>Gunneridae</taxon>
        <taxon>Pentapetalae</taxon>
        <taxon>rosids</taxon>
        <taxon>fabids</taxon>
        <taxon>Malpighiales</taxon>
        <taxon>Rhizophoraceae</taxon>
        <taxon>Rhizophora</taxon>
    </lineage>
</organism>
<accession>A0A2P2IVX6</accession>
<reference evidence="2" key="1">
    <citation type="submission" date="2018-02" db="EMBL/GenBank/DDBJ databases">
        <title>Rhizophora mucronata_Transcriptome.</title>
        <authorList>
            <person name="Meera S.P."/>
            <person name="Sreeshan A."/>
            <person name="Augustine A."/>
        </authorList>
    </citation>
    <scope>NUCLEOTIDE SEQUENCE</scope>
    <source>
        <tissue evidence="2">Leaf</tissue>
    </source>
</reference>
<sequence>MMSTALSHNEPGSARASTTTRSSKPTCEDEEIQFQDERWIRNTEGTARKLQQL</sequence>
<feature type="compositionally biased region" description="Low complexity" evidence="1">
    <location>
        <begin position="13"/>
        <end position="23"/>
    </location>
</feature>
<dbReference type="AlphaFoldDB" id="A0A2P2IVX6"/>
<feature type="region of interest" description="Disordered" evidence="1">
    <location>
        <begin position="1"/>
        <end position="53"/>
    </location>
</feature>